<evidence type="ECO:0000313" key="3">
    <source>
        <dbReference type="Proteomes" id="UP000245992"/>
    </source>
</evidence>
<proteinExistence type="predicted"/>
<accession>A0A2T7T5J4</accession>
<dbReference type="AlphaFoldDB" id="A0A2T7T5J4"/>
<feature type="signal peptide" evidence="1">
    <location>
        <begin position="1"/>
        <end position="27"/>
    </location>
</feature>
<reference evidence="2 3" key="1">
    <citation type="submission" date="2013-12" db="EMBL/GenBank/DDBJ databases">
        <title>Annotated genome of Streptomyces scopuliridis.</title>
        <authorList>
            <person name="Olson J.B."/>
        </authorList>
    </citation>
    <scope>NUCLEOTIDE SEQUENCE [LARGE SCALE GENOMIC DNA]</scope>
    <source>
        <strain evidence="2 3">RB72</strain>
    </source>
</reference>
<dbReference type="RefSeq" id="WP_030355076.1">
    <property type="nucleotide sequence ID" value="NZ_AZSP01000204.1"/>
</dbReference>
<sequence length="132" mass="13554">MSAAPIRRRRITLALAATAALALPLTAGCGALDKALDCVQTADAIAGSVNDLQQAVSNAGDNPLQIDETLSDIDNKLDKLADQTDNADLSKAVDDLGKGVDNVRTSVKNGDNDPDLAPITDAASEIGKICTP</sequence>
<dbReference type="EMBL" id="AZSP01000204">
    <property type="protein sequence ID" value="PVE10403.1"/>
    <property type="molecule type" value="Genomic_DNA"/>
</dbReference>
<organism evidence="2 3">
    <name type="scientific">Streptomyces scopuliridis RB72</name>
    <dbReference type="NCBI Taxonomy" id="1440053"/>
    <lineage>
        <taxon>Bacteria</taxon>
        <taxon>Bacillati</taxon>
        <taxon>Actinomycetota</taxon>
        <taxon>Actinomycetes</taxon>
        <taxon>Kitasatosporales</taxon>
        <taxon>Streptomycetaceae</taxon>
        <taxon>Streptomyces</taxon>
    </lineage>
</organism>
<dbReference type="STRING" id="1440053.GCA_000718095_06144"/>
<name>A0A2T7T5J4_9ACTN</name>
<dbReference type="OrthoDB" id="3870331at2"/>
<dbReference type="PROSITE" id="PS51257">
    <property type="entry name" value="PROKAR_LIPOPROTEIN"/>
    <property type="match status" value="1"/>
</dbReference>
<keyword evidence="3" id="KW-1185">Reference proteome</keyword>
<comment type="caution">
    <text evidence="2">The sequence shown here is derived from an EMBL/GenBank/DDBJ whole genome shotgun (WGS) entry which is preliminary data.</text>
</comment>
<evidence type="ECO:0008006" key="4">
    <source>
        <dbReference type="Google" id="ProtNLM"/>
    </source>
</evidence>
<dbReference type="Proteomes" id="UP000245992">
    <property type="component" value="Unassembled WGS sequence"/>
</dbReference>
<feature type="chain" id="PRO_5039486284" description="Secreted protein" evidence="1">
    <location>
        <begin position="28"/>
        <end position="132"/>
    </location>
</feature>
<evidence type="ECO:0000256" key="1">
    <source>
        <dbReference type="SAM" id="SignalP"/>
    </source>
</evidence>
<keyword evidence="1" id="KW-0732">Signal</keyword>
<gene>
    <name evidence="2" type="ORF">Y717_32500</name>
</gene>
<evidence type="ECO:0000313" key="2">
    <source>
        <dbReference type="EMBL" id="PVE10403.1"/>
    </source>
</evidence>
<protein>
    <recommendedName>
        <fullName evidence="4">Secreted protein</fullName>
    </recommendedName>
</protein>